<dbReference type="eggNOG" id="KOG0192">
    <property type="taxonomic scope" value="Eukaryota"/>
</dbReference>
<sequence>MGGASPLRFLRTWLGVFTLVWSVHTLSVSVAQTMTSSSGSASTSSGATAVATVSVGGEIAEASSASAAAMVSVSGEIAEASAAVVTTNEQEAIRASLIDWYTTNFYENETQLLGISNNRTDGLPQNEKPCAQLPSLQTRSSSVKANGQCPPEYTNLSCTCILGYIRAGHNEFWEFKVKKKTSATMLPLTLDAADVLEVDAIATIWGPGTLKGLKINGTSSEPLPINFISDTRSDQSANHLIAASESKTFNLQSVEIYNIDMNTLVANTNQFIPATVTND</sequence>
<name>K3WH63_GLOUD</name>
<dbReference type="OMA" id="DAIATIW"/>
<dbReference type="InParanoid" id="K3WH63"/>
<proteinExistence type="predicted"/>
<feature type="chain" id="PRO_5003871037" evidence="1">
    <location>
        <begin position="26"/>
        <end position="279"/>
    </location>
</feature>
<reference evidence="3" key="1">
    <citation type="journal article" date="2010" name="Genome Biol.">
        <title>Genome sequence of the necrotrophic plant pathogen Pythium ultimum reveals original pathogenicity mechanisms and effector repertoire.</title>
        <authorList>
            <person name="Levesque C.A."/>
            <person name="Brouwer H."/>
            <person name="Cano L."/>
            <person name="Hamilton J.P."/>
            <person name="Holt C."/>
            <person name="Huitema E."/>
            <person name="Raffaele S."/>
            <person name="Robideau G.P."/>
            <person name="Thines M."/>
            <person name="Win J."/>
            <person name="Zerillo M.M."/>
            <person name="Beakes G.W."/>
            <person name="Boore J.L."/>
            <person name="Busam D."/>
            <person name="Dumas B."/>
            <person name="Ferriera S."/>
            <person name="Fuerstenberg S.I."/>
            <person name="Gachon C.M."/>
            <person name="Gaulin E."/>
            <person name="Govers F."/>
            <person name="Grenville-Briggs L."/>
            <person name="Horner N."/>
            <person name="Hostetler J."/>
            <person name="Jiang R.H."/>
            <person name="Johnson J."/>
            <person name="Krajaejun T."/>
            <person name="Lin H."/>
            <person name="Meijer H.J."/>
            <person name="Moore B."/>
            <person name="Morris P."/>
            <person name="Phuntmart V."/>
            <person name="Puiu D."/>
            <person name="Shetty J."/>
            <person name="Stajich J.E."/>
            <person name="Tripathy S."/>
            <person name="Wawra S."/>
            <person name="van West P."/>
            <person name="Whitty B.R."/>
            <person name="Coutinho P.M."/>
            <person name="Henrissat B."/>
            <person name="Martin F."/>
            <person name="Thomas P.D."/>
            <person name="Tyler B.M."/>
            <person name="De Vries R.P."/>
            <person name="Kamoun S."/>
            <person name="Yandell M."/>
            <person name="Tisserat N."/>
            <person name="Buell C.R."/>
        </authorList>
    </citation>
    <scope>NUCLEOTIDE SEQUENCE</scope>
    <source>
        <strain evidence="3">DAOM:BR144</strain>
    </source>
</reference>
<evidence type="ECO:0000256" key="1">
    <source>
        <dbReference type="SAM" id="SignalP"/>
    </source>
</evidence>
<evidence type="ECO:0000313" key="2">
    <source>
        <dbReference type="EnsemblProtists" id="PYU1_T004304"/>
    </source>
</evidence>
<reference evidence="3" key="2">
    <citation type="submission" date="2010-04" db="EMBL/GenBank/DDBJ databases">
        <authorList>
            <person name="Buell R."/>
            <person name="Hamilton J."/>
            <person name="Hostetler J."/>
        </authorList>
    </citation>
    <scope>NUCLEOTIDE SEQUENCE [LARGE SCALE GENOMIC DNA]</scope>
    <source>
        <strain evidence="3">DAOM:BR144</strain>
    </source>
</reference>
<dbReference type="HOGENOM" id="CLU_999191_0_0_1"/>
<keyword evidence="3" id="KW-1185">Reference proteome</keyword>
<accession>K3WH63</accession>
<protein>
    <submittedName>
        <fullName evidence="2">Uncharacterized protein</fullName>
    </submittedName>
</protein>
<feature type="signal peptide" evidence="1">
    <location>
        <begin position="1"/>
        <end position="25"/>
    </location>
</feature>
<dbReference type="EMBL" id="GL376567">
    <property type="status" value="NOT_ANNOTATED_CDS"/>
    <property type="molecule type" value="Genomic_DNA"/>
</dbReference>
<dbReference type="STRING" id="431595.K3WH63"/>
<keyword evidence="1" id="KW-0732">Signal</keyword>
<organism evidence="2 3">
    <name type="scientific">Globisporangium ultimum (strain ATCC 200006 / CBS 805.95 / DAOM BR144)</name>
    <name type="common">Pythium ultimum</name>
    <dbReference type="NCBI Taxonomy" id="431595"/>
    <lineage>
        <taxon>Eukaryota</taxon>
        <taxon>Sar</taxon>
        <taxon>Stramenopiles</taxon>
        <taxon>Oomycota</taxon>
        <taxon>Peronosporomycetes</taxon>
        <taxon>Pythiales</taxon>
        <taxon>Pythiaceae</taxon>
        <taxon>Globisporangium</taxon>
    </lineage>
</organism>
<evidence type="ECO:0000313" key="3">
    <source>
        <dbReference type="Proteomes" id="UP000019132"/>
    </source>
</evidence>
<dbReference type="EnsemblProtists" id="PYU1_T004304">
    <property type="protein sequence ID" value="PYU1_T004304"/>
    <property type="gene ID" value="PYU1_G004294"/>
</dbReference>
<dbReference type="AlphaFoldDB" id="K3WH63"/>
<dbReference type="VEuPathDB" id="FungiDB:PYU1_G004294"/>
<dbReference type="Proteomes" id="UP000019132">
    <property type="component" value="Unassembled WGS sequence"/>
</dbReference>
<reference evidence="2" key="3">
    <citation type="submission" date="2015-02" db="UniProtKB">
        <authorList>
            <consortium name="EnsemblProtists"/>
        </authorList>
    </citation>
    <scope>IDENTIFICATION</scope>
    <source>
        <strain evidence="2">DAOM BR144</strain>
    </source>
</reference>